<dbReference type="InterPro" id="IPR050951">
    <property type="entry name" value="Retrovirus_Pol_polyprotein"/>
</dbReference>
<dbReference type="InterPro" id="IPR001584">
    <property type="entry name" value="Integrase_cat-core"/>
</dbReference>
<dbReference type="Proteomes" id="UP000051530">
    <property type="component" value="Unassembled WGS sequence"/>
</dbReference>
<proteinExistence type="predicted"/>
<evidence type="ECO:0000259" key="1">
    <source>
        <dbReference type="PROSITE" id="PS50994"/>
    </source>
</evidence>
<gene>
    <name evidence="2" type="ORF">M153_63780001088</name>
</gene>
<comment type="caution">
    <text evidence="2">The sequence shown here is derived from an EMBL/GenBank/DDBJ whole genome shotgun (WGS) entry which is preliminary data.</text>
</comment>
<dbReference type="OrthoDB" id="2186513at2759"/>
<evidence type="ECO:0000313" key="2">
    <source>
        <dbReference type="EMBL" id="KRH92404.1"/>
    </source>
</evidence>
<dbReference type="VEuPathDB" id="MicrosporidiaDB:M153_63780001088"/>
<sequence length="360" mass="42117">MYKGFVRNKQEYDEIVDFLQNGEVRSDFTDCAKSRFIKKCKNFIMIGEKLYLKGENPNEHKKVIITEDLDMQELYAQLTHISTSHIGVNKLENLLNTHYFGIKREIIRKVVADCEACSKSQPLKHNGPLKNITAKKPFERLQIDLIDLRRYKNENSGFSWVLTIIDVFSKYAFVQPMKSKTAENTAISLSEIFDTYGDPQIVQSDNGTEFIAHQIEEVFKNRKILKICSRPRHPQSNGQIERFNQTLTRFFSKNLHQQEKCWITILKKTVMDYNNTIHSSHKKSPFELFFNRKSHNSSRICIEQTDNAIDNENSSDISLSIENSDIIIEKYACKKYIDRMNRNSSVHVSKYTFKKNKLFI</sequence>
<dbReference type="EMBL" id="LGUB01000952">
    <property type="protein sequence ID" value="KRH92404.1"/>
    <property type="molecule type" value="Genomic_DNA"/>
</dbReference>
<feature type="domain" description="Integrase catalytic" evidence="1">
    <location>
        <begin position="133"/>
        <end position="293"/>
    </location>
</feature>
<dbReference type="Gene3D" id="1.10.340.70">
    <property type="match status" value="1"/>
</dbReference>
<name>A0A0R0LZ93_9MICR</name>
<dbReference type="GO" id="GO:0005634">
    <property type="term" value="C:nucleus"/>
    <property type="evidence" value="ECO:0007669"/>
    <property type="project" value="UniProtKB-ARBA"/>
</dbReference>
<dbReference type="AlphaFoldDB" id="A0A0R0LZ93"/>
<keyword evidence="3" id="KW-1185">Reference proteome</keyword>
<dbReference type="InterPro" id="IPR036397">
    <property type="entry name" value="RNaseH_sf"/>
</dbReference>
<dbReference type="PANTHER" id="PTHR37984">
    <property type="entry name" value="PROTEIN CBG26694"/>
    <property type="match status" value="1"/>
</dbReference>
<dbReference type="SUPFAM" id="SSF53098">
    <property type="entry name" value="Ribonuclease H-like"/>
    <property type="match status" value="1"/>
</dbReference>
<dbReference type="PANTHER" id="PTHR37984:SF5">
    <property type="entry name" value="PROTEIN NYNRIN-LIKE"/>
    <property type="match status" value="1"/>
</dbReference>
<evidence type="ECO:0000313" key="3">
    <source>
        <dbReference type="Proteomes" id="UP000051530"/>
    </source>
</evidence>
<accession>A0A0R0LZ93</accession>
<reference evidence="2 3" key="1">
    <citation type="submission" date="2015-07" db="EMBL/GenBank/DDBJ databases">
        <title>The genome of Pseudoloma neurophilia, a relevant intracellular parasite of the zebrafish.</title>
        <authorList>
            <person name="Ndikumana S."/>
            <person name="Pelin A."/>
            <person name="Sanders J."/>
            <person name="Corradi N."/>
        </authorList>
    </citation>
    <scope>NUCLEOTIDE SEQUENCE [LARGE SCALE GENOMIC DNA]</scope>
    <source>
        <strain evidence="2 3">MK1</strain>
    </source>
</reference>
<protein>
    <submittedName>
        <fullName evidence="2">Transposable element</fullName>
    </submittedName>
</protein>
<dbReference type="Gene3D" id="3.30.420.10">
    <property type="entry name" value="Ribonuclease H-like superfamily/Ribonuclease H"/>
    <property type="match status" value="1"/>
</dbReference>
<organism evidence="2 3">
    <name type="scientific">Pseudoloma neurophilia</name>
    <dbReference type="NCBI Taxonomy" id="146866"/>
    <lineage>
        <taxon>Eukaryota</taxon>
        <taxon>Fungi</taxon>
        <taxon>Fungi incertae sedis</taxon>
        <taxon>Microsporidia</taxon>
        <taxon>Pseudoloma</taxon>
    </lineage>
</organism>
<dbReference type="Pfam" id="PF00665">
    <property type="entry name" value="rve"/>
    <property type="match status" value="1"/>
</dbReference>
<dbReference type="GO" id="GO:0003676">
    <property type="term" value="F:nucleic acid binding"/>
    <property type="evidence" value="ECO:0007669"/>
    <property type="project" value="InterPro"/>
</dbReference>
<dbReference type="PROSITE" id="PS50994">
    <property type="entry name" value="INTEGRASE"/>
    <property type="match status" value="1"/>
</dbReference>
<dbReference type="GO" id="GO:0015074">
    <property type="term" value="P:DNA integration"/>
    <property type="evidence" value="ECO:0007669"/>
    <property type="project" value="InterPro"/>
</dbReference>
<dbReference type="InterPro" id="IPR012337">
    <property type="entry name" value="RNaseH-like_sf"/>
</dbReference>